<feature type="domain" description="Carrier" evidence="5">
    <location>
        <begin position="2834"/>
        <end position="2908"/>
    </location>
</feature>
<dbReference type="InterPro" id="IPR018201">
    <property type="entry name" value="Ketoacyl_synth_AS"/>
</dbReference>
<dbReference type="InterPro" id="IPR036736">
    <property type="entry name" value="ACP-like_sf"/>
</dbReference>
<dbReference type="PROSITE" id="PS52004">
    <property type="entry name" value="KS3_2"/>
    <property type="match status" value="4"/>
</dbReference>
<feature type="compositionally biased region" description="Polar residues" evidence="4">
    <location>
        <begin position="2259"/>
        <end position="2271"/>
    </location>
</feature>
<dbReference type="SUPFAM" id="SSF47336">
    <property type="entry name" value="ACP-like"/>
    <property type="match status" value="4"/>
</dbReference>
<dbReference type="InterPro" id="IPR016039">
    <property type="entry name" value="Thiolase-like"/>
</dbReference>
<dbReference type="InterPro" id="IPR014031">
    <property type="entry name" value="Ketoacyl_synth_C"/>
</dbReference>
<keyword evidence="2" id="KW-0597">Phosphoprotein</keyword>
<organism evidence="7 8">
    <name type="scientific">Aureococcus anophagefferens</name>
    <name type="common">Harmful bloom alga</name>
    <dbReference type="NCBI Taxonomy" id="44056"/>
    <lineage>
        <taxon>Eukaryota</taxon>
        <taxon>Sar</taxon>
        <taxon>Stramenopiles</taxon>
        <taxon>Ochrophyta</taxon>
        <taxon>Pelagophyceae</taxon>
        <taxon>Pelagomonadales</taxon>
        <taxon>Pelagomonadaceae</taxon>
        <taxon>Aureococcus</taxon>
    </lineage>
</organism>
<dbReference type="Pfam" id="PF00550">
    <property type="entry name" value="PP-binding"/>
    <property type="match status" value="4"/>
</dbReference>
<dbReference type="SMART" id="SM00825">
    <property type="entry name" value="PKS_KS"/>
    <property type="match status" value="2"/>
</dbReference>
<dbReference type="PROSITE" id="PS00606">
    <property type="entry name" value="KS3_1"/>
    <property type="match status" value="2"/>
</dbReference>
<proteinExistence type="predicted"/>
<evidence type="ECO:0000313" key="8">
    <source>
        <dbReference type="Proteomes" id="UP001363151"/>
    </source>
</evidence>
<feature type="domain" description="Ketosynthase family 3 (KS3)" evidence="6">
    <location>
        <begin position="2006"/>
        <end position="2412"/>
    </location>
</feature>
<comment type="caution">
    <text evidence="7">The sequence shown here is derived from an EMBL/GenBank/DDBJ whole genome shotgun (WGS) entry which is preliminary data.</text>
</comment>
<sequence length="3700" mass="376585">MTLGECATAVATSVGFLQSAWTFAFSAAGMLSLNGRCHTFDGRADGYCRGEGTAAYVFEEGGLHGVVEGVAVRQDGASASLTAPNGASQQRKLLSVVAGPRPRVPCLEAHGTGTALGDPIEVGAASGALGRHIVDSRARRTWATSRRRVRAGLRSVLVTMIAASTVAPNAMLRRHNGHLGSYFKAGTSFGFSGTLAHGAFSRTLRKEGYRIAPRSTTASVYRGSSQMGREPVFFHLGLPRSPQGETKATPILVEGTFSRAAYAVFAEHVVMSFILFPGVGQQAIIIAALATHRSASADIVLEGIQLLRPCQMREGSEARFRFASNLDQTYELSSFQDIAGDFKTHTKGHEADAEAAENYRTYALNSAFKAKGRAFLPRNSRLAVSGMAALSAPVPVGWDRNVKPAGAGRLGAAAQQKPMVPAGARAIVPSRRLLNKVITRDRSFHFTASWVGLCIPQKTATEQTLSASILKSLVDGDDPEISFRMHRLKLREISGDQAKGAGPGGSLPPIAEGQGDASVPARAAPVYDVVLADKAVDRSARADDDDARLLLERRTRTAPPPKQSSKGIARSLCAIAARLAVLGRRAPARQRPPVAPPAAVAPATTRLTLAGARTLVAGYARRHRGFPRRGRRPRVRRACGRGPAADDGLRSLGGALLASPLAPLAPPASKASKAGGRGRVARQNSPKSLPKPAAEAVAKPAKPQRRNSKPAMTPAKESQALRKAALTTIERCVMDVVGTVVGEDAPLMENGLDSLGSSELVGALSNKFSTTMETTFLFDHPTIGAVAAVIVAANAAEEEAEAKKDDITKVPVGSAGEIAAFLAGKLEAGFDMEPGTVPTDSPLLDFVKERLAKRADLKPTAGDGDVNPLDIKESLIGMFINRFRESIAERFQTALPEDLLEKFPSLAEVARHLVKLTQPDAESDDELSDMDEADFDDDAPGGHLRAAKAVAVLPAFSFTLPGPHASAEHLFEFVGRGLAANASTPAALWVADGTPAGYGSFVRLGAFFDVVGSFGVSRREASELDHSISLVLEASYGALRGNHAGDKQCRSALMNDPCGLFMGAGGFVMSAAINTTGLPPPKTASVYAGTSVALSVVSGRVSYVLGLTGPCVALDTACSSSLCAVHLASSALASDECPRASATGIGLLIAMTTFAFSAAGMLSGRGRCHTFDLRADGYCRGEGCGSYVLEGDGDTGTVANAGSAIRQDGPSASMTAPNGSSQRRLLLAAGAAADTGLEAHGTGTALGDPIEVGAAVGAFCKDDAGKLAHKIQCASLKANMGHLEPSAAAAGLASLLLTRLARGLTPPNNQLRRLNAHLAQHLAGPFFAPQELLGDYLAAAAASCRLSSFGFSGTIAHGAFASRRDEASVPRRDRTRARSRTARAIREPEPRCFAAPCAEHVVAGRVLAPGVAYVELALAASRAGALAGLAFLRPGVGDFEPRVAARGGSFDVLARRGSTVTTLATGRFSEAPSTGEPAGAAQGRARRAGAKFIPAVFSRTSLRAGPDAIAIVACSSCTLNSAAQQDFDAALRGRLQMRGTLRAIGGAAADDAPAAVAELPNFTFAWTAMAPARRPGVRMHVVARWNGDGSVFLAAPRPRGPSRVVEITGASSGSMTIGGAAPSCGITISPDAWRYRLGAIADVLGQLATSSGASYQVAASGLGLAGVVLPGAGEEASPAFGPVMTWSPRASSHAFSVVEANCQEYSKLMVGLLSVDKERVISLSLLVSVRGGASSAAGALRASALALRAGTSKLSVSVARAGARLTMVQCGQDVPIVERIHALSRRTPKSASPALSQSFVVVKDGEAGLAKTTSDPIWKRLGLVGGAVRWVSEAPGDATSCLGSSTATSSFDGTVASLRMPRLAPKTRKRAVAAKAAPAPGPRPAAGARAPVAAKRSSASAGFEASVASILKNLLGTLVDGDASLMSAGLDSVSATDFANSLAGILDTELPSTLVFDHPSLASIAAAFAPDADGGDEGDDGESYDDGEYADYGDEVAYVAAAAARGTQLRPASQAFLFPGALASVGALRCLVAAKGAANAPIPAGRGGLAASATTYGAMCASSAIAYDGAAFGISAAEARSMDAQMGLVLEAAAEALAGVGPRADLRNALIGFFLGADGELVSEFSGNAGARSVAGAGAYAGTSKALSVASGRAPYALGLTGPCTSMGTACSSSLVALHGARSAVVLDECDRSAVVGVGILTAAVTASFAAAGMLSPLGRCHTLDRGADGYCRGEGVAAVVVDVDSGAPAVGAPGSAVQQDGPSASLTAPNGASQRRLIDAVPGAEAHAVFVLEMHGTGTALGDPIEVGAASGAVAPRGAATATSIKANAGHLEAVAAATGLFALVHAALDASLVCANARLLRLNAHLRSVVASAKFAAPLDAVAAAPAAKPAGRLSSFGYSGTIAHALFDLDASFATLAKAAPASSAYRRRAKSGVEALANLAAAQMTAAAPDATFLEASSYGVASETLVLYAGPDVEVRQRGLARFAPLRPAAFSLETTKALDAFVAAPKEIVAADSRALVDSRDAAWTALACRAVAELVASVTLVVDGAFWAGAEAPDANLAIFVRGAAPLPSAQFALALVFDRPAGLAEARGPSVTFDGDRAIVSKLFGVVAPAPRKSLPDAATTVVFSSSFAAARDTGARVTSVFGLSAHPAAGLAAATRGARGAALARVFAAALAPRDDVVARLTVATPLPRPGAKEATKAAKRPARAARREARGAARARPPRAPRRAAVVAACAAELLGTVVAGATPLMAAGMDSMLAPQFTEALELRLGVDVPSTVVFDHPTLDAIAALLSSPGAARRRRRRPPRRRPSRRRRLARPPRRRRGRAAGGGVRGRAVSAIAAELLGTSVDGGAPLMSAGMDSMLAPQFTEALELRLGVDVPSTVVFDHPTLDAIAGLLAPQMSAGGGGGDDDAEACVEVDACFGGDEAAVAGASRITAPAASSLGGPSEVAATYGSLLGDGDYLVGDAKAFAIAPVEAKSLDPQQVLVLTVGYAALRAEGHDRAALLGSDCGAFLGVEPSGVVDPTPRGRRGGAASKDGVVAGVKALSKSTNDGTAVAGMTSLLGRCHTFDARADGYCRGEGCVAAVLGAAGVAAKRLILAVAHVPASDAALEAHGTGTALGDPIEVGAVVGALAGSPVGAASIKGNLAHMEACAAFSGLAALAAVPLARGAEPVAAQLRGVNAHLTSFVVKSKMLLPAEGAAVLAGDAPAPGRLSSFGFSGSIAHARFDAECRAAPFASSAAFSVLRGARRLRPATTTLKLALVADALDDVEPDAFAGALPPAARAAMADHGIGGDVLYPGVGYVELAFQLLGVRDVSDLRFLRPCTLPCAAMRLVETGGGFEVSSAQTRGGAHATHATGSLDAKESVPRAAPRTTTVIPLAAVPQWKTAAPAPRAAPGAEDAGGAFIPSAIGSASLASVAGVDADFCVLATSTLTPAEMRTNSRLGGAFELRRFASRALPASAAAKAAEAAPADDGPFVLSWMQPPILEDGETLDVVVVKRQRPTARFLGLPSTARRVAIFLDSACDVLVNGAKISIAPGAWQYRAHLVAIAARRLAVAAFPETSIGEDERASCSRAAPRGRAPAAAPAPAVHAVLHVLAPAESLVANRADARSPPHAAPGVVVVAARARALALAFLGAARRRPPTVHAMMADPTGLDGATLLTTSSRPVSSARGPARGARRRAPRRARCAP</sequence>
<dbReference type="InterPro" id="IPR020807">
    <property type="entry name" value="PKS_DH"/>
</dbReference>
<feature type="region of interest" description="Disordered" evidence="4">
    <location>
        <begin position="3353"/>
        <end position="3377"/>
    </location>
</feature>
<feature type="region of interest" description="Disordered" evidence="4">
    <location>
        <begin position="661"/>
        <end position="719"/>
    </location>
</feature>
<dbReference type="InterPro" id="IPR020806">
    <property type="entry name" value="PKS_PP-bd"/>
</dbReference>
<feature type="domain" description="Carrier" evidence="5">
    <location>
        <begin position="1897"/>
        <end position="1972"/>
    </location>
</feature>
<feature type="region of interest" description="Disordered" evidence="4">
    <location>
        <begin position="495"/>
        <end position="518"/>
    </location>
</feature>
<dbReference type="InterPro" id="IPR042104">
    <property type="entry name" value="PKS_dehydratase_sf"/>
</dbReference>
<dbReference type="SUPFAM" id="SSF53901">
    <property type="entry name" value="Thiolase-like"/>
    <property type="match status" value="5"/>
</dbReference>
<dbReference type="Proteomes" id="UP001363151">
    <property type="component" value="Unassembled WGS sequence"/>
</dbReference>
<feature type="domain" description="Ketosynthase family 3 (KS3)" evidence="6">
    <location>
        <begin position="2897"/>
        <end position="3237"/>
    </location>
</feature>
<reference evidence="7 8" key="1">
    <citation type="submission" date="2024-03" db="EMBL/GenBank/DDBJ databases">
        <title>Aureococcus anophagefferens CCMP1851 and Kratosvirus quantuckense: Draft genome of a second virus-susceptible host strain in the model system.</title>
        <authorList>
            <person name="Chase E."/>
            <person name="Truchon A.R."/>
            <person name="Schepens W."/>
            <person name="Wilhelm S.W."/>
        </authorList>
    </citation>
    <scope>NUCLEOTIDE SEQUENCE [LARGE SCALE GENOMIC DNA]</scope>
    <source>
        <strain evidence="7 8">CCMP1851</strain>
    </source>
</reference>
<feature type="domain" description="Ketosynthase family 3 (KS3)" evidence="6">
    <location>
        <begin position="1"/>
        <end position="202"/>
    </location>
</feature>
<dbReference type="InterPro" id="IPR009081">
    <property type="entry name" value="PP-bd_ACP"/>
</dbReference>
<feature type="compositionally biased region" description="Basic residues" evidence="4">
    <location>
        <begin position="2804"/>
        <end position="2832"/>
    </location>
</feature>
<evidence type="ECO:0000259" key="5">
    <source>
        <dbReference type="PROSITE" id="PS50075"/>
    </source>
</evidence>
<feature type="region of interest" description="Disordered" evidence="4">
    <location>
        <begin position="625"/>
        <end position="646"/>
    </location>
</feature>
<keyword evidence="8" id="KW-1185">Reference proteome</keyword>
<dbReference type="SMART" id="SM00823">
    <property type="entry name" value="PKS_PP"/>
    <property type="match status" value="4"/>
</dbReference>
<feature type="domain" description="Carrier" evidence="5">
    <location>
        <begin position="2727"/>
        <end position="2802"/>
    </location>
</feature>
<evidence type="ECO:0000256" key="3">
    <source>
        <dbReference type="ARBA" id="ARBA00022679"/>
    </source>
</evidence>
<feature type="region of interest" description="Disordered" evidence="4">
    <location>
        <begin position="2252"/>
        <end position="2271"/>
    </location>
</feature>
<dbReference type="PROSITE" id="PS50075">
    <property type="entry name" value="CARRIER"/>
    <property type="match status" value="4"/>
</dbReference>
<evidence type="ECO:0000256" key="1">
    <source>
        <dbReference type="ARBA" id="ARBA00022450"/>
    </source>
</evidence>
<evidence type="ECO:0000259" key="6">
    <source>
        <dbReference type="PROSITE" id="PS52004"/>
    </source>
</evidence>
<feature type="compositionally biased region" description="Basic residues" evidence="4">
    <location>
        <begin position="1373"/>
        <end position="1383"/>
    </location>
</feature>
<dbReference type="InterPro" id="IPR050091">
    <property type="entry name" value="PKS_NRPS_Biosynth_Enz"/>
</dbReference>
<dbReference type="InterPro" id="IPR020841">
    <property type="entry name" value="PKS_Beta-ketoAc_synthase_dom"/>
</dbReference>
<dbReference type="SMART" id="SM00826">
    <property type="entry name" value="PKS_DH"/>
    <property type="match status" value="1"/>
</dbReference>
<dbReference type="Pfam" id="PF00109">
    <property type="entry name" value="ketoacyl-synt"/>
    <property type="match status" value="5"/>
</dbReference>
<evidence type="ECO:0000313" key="7">
    <source>
        <dbReference type="EMBL" id="KAK7241742.1"/>
    </source>
</evidence>
<protein>
    <submittedName>
        <fullName evidence="7">Uncharacterized protein</fullName>
    </submittedName>
</protein>
<dbReference type="InterPro" id="IPR014030">
    <property type="entry name" value="Ketoacyl_synth_N"/>
</dbReference>
<evidence type="ECO:0000256" key="2">
    <source>
        <dbReference type="ARBA" id="ARBA00022553"/>
    </source>
</evidence>
<dbReference type="PANTHER" id="PTHR43775:SF37">
    <property type="entry name" value="SI:DKEY-61P9.11"/>
    <property type="match status" value="1"/>
</dbReference>
<dbReference type="CDD" id="cd00833">
    <property type="entry name" value="PKS"/>
    <property type="match status" value="2"/>
</dbReference>
<dbReference type="Pfam" id="PF02801">
    <property type="entry name" value="Ketoacyl-synt_C"/>
    <property type="match status" value="4"/>
</dbReference>
<feature type="compositionally biased region" description="Low complexity" evidence="4">
    <location>
        <begin position="690"/>
        <end position="701"/>
    </location>
</feature>
<dbReference type="PANTHER" id="PTHR43775">
    <property type="entry name" value="FATTY ACID SYNTHASE"/>
    <property type="match status" value="1"/>
</dbReference>
<feature type="region of interest" description="Disordered" evidence="4">
    <location>
        <begin position="2799"/>
        <end position="2838"/>
    </location>
</feature>
<feature type="region of interest" description="Disordered" evidence="4">
    <location>
        <begin position="2698"/>
        <end position="2731"/>
    </location>
</feature>
<feature type="compositionally biased region" description="Basic residues" evidence="4">
    <location>
        <begin position="625"/>
        <end position="639"/>
    </location>
</feature>
<feature type="compositionally biased region" description="Low complexity" evidence="4">
    <location>
        <begin position="661"/>
        <end position="674"/>
    </location>
</feature>
<feature type="compositionally biased region" description="Basic residues" evidence="4">
    <location>
        <begin position="3687"/>
        <end position="3700"/>
    </location>
</feature>
<dbReference type="Gene3D" id="1.10.1200.10">
    <property type="entry name" value="ACP-like"/>
    <property type="match status" value="4"/>
</dbReference>
<feature type="domain" description="Carrier" evidence="5">
    <location>
        <begin position="717"/>
        <end position="794"/>
    </location>
</feature>
<name>A0ABR1FZQ7_AURAN</name>
<evidence type="ECO:0000256" key="4">
    <source>
        <dbReference type="SAM" id="MobiDB-lite"/>
    </source>
</evidence>
<dbReference type="Gene3D" id="3.40.47.10">
    <property type="match status" value="6"/>
</dbReference>
<accession>A0ABR1FZQ7</accession>
<dbReference type="Gene3D" id="3.10.129.110">
    <property type="entry name" value="Polyketide synthase dehydratase"/>
    <property type="match status" value="3"/>
</dbReference>
<feature type="domain" description="Ketosynthase family 3 (KS3)" evidence="6">
    <location>
        <begin position="948"/>
        <end position="1362"/>
    </location>
</feature>
<keyword evidence="1" id="KW-0596">Phosphopantetheine</keyword>
<keyword evidence="3" id="KW-0808">Transferase</keyword>
<feature type="region of interest" description="Disordered" evidence="4">
    <location>
        <begin position="1364"/>
        <end position="1383"/>
    </location>
</feature>
<feature type="region of interest" description="Disordered" evidence="4">
    <location>
        <begin position="3666"/>
        <end position="3700"/>
    </location>
</feature>
<gene>
    <name evidence="7" type="ORF">SO694_00152033</name>
</gene>
<dbReference type="EMBL" id="JBBJCI010000154">
    <property type="protein sequence ID" value="KAK7241742.1"/>
    <property type="molecule type" value="Genomic_DNA"/>
</dbReference>